<evidence type="ECO:0000256" key="3">
    <source>
        <dbReference type="ARBA" id="ARBA00022679"/>
    </source>
</evidence>
<name>A0ABV6IJC5_9BURK</name>
<gene>
    <name evidence="5" type="ORF">ACFFJH_14145</name>
</gene>
<keyword evidence="3" id="KW-0808">Transferase</keyword>
<keyword evidence="6" id="KW-1185">Reference proteome</keyword>
<evidence type="ECO:0000313" key="5">
    <source>
        <dbReference type="EMBL" id="MFC0350954.1"/>
    </source>
</evidence>
<evidence type="ECO:0000313" key="6">
    <source>
        <dbReference type="Proteomes" id="UP001589844"/>
    </source>
</evidence>
<dbReference type="PANTHER" id="PTHR43179">
    <property type="entry name" value="RHAMNOSYLTRANSFERASE WBBL"/>
    <property type="match status" value="1"/>
</dbReference>
<reference evidence="5 6" key="1">
    <citation type="submission" date="2024-09" db="EMBL/GenBank/DDBJ databases">
        <authorList>
            <person name="Sun Q."/>
            <person name="Mori K."/>
        </authorList>
    </citation>
    <scope>NUCLEOTIDE SEQUENCE [LARGE SCALE GENOMIC DNA]</scope>
    <source>
        <strain evidence="5 6">CCM 8677</strain>
    </source>
</reference>
<dbReference type="Proteomes" id="UP001589844">
    <property type="component" value="Unassembled WGS sequence"/>
</dbReference>
<accession>A0ABV6IJC5</accession>
<dbReference type="RefSeq" id="WP_390213505.1">
    <property type="nucleotide sequence ID" value="NZ_JBHLXJ010000015.1"/>
</dbReference>
<evidence type="ECO:0000256" key="2">
    <source>
        <dbReference type="ARBA" id="ARBA00022676"/>
    </source>
</evidence>
<dbReference type="PANTHER" id="PTHR43179:SF12">
    <property type="entry name" value="GALACTOFURANOSYLTRANSFERASE GLFT2"/>
    <property type="match status" value="1"/>
</dbReference>
<comment type="caution">
    <text evidence="5">The sequence shown here is derived from an EMBL/GenBank/DDBJ whole genome shotgun (WGS) entry which is preliminary data.</text>
</comment>
<evidence type="ECO:0000259" key="4">
    <source>
        <dbReference type="Pfam" id="PF00535"/>
    </source>
</evidence>
<dbReference type="InterPro" id="IPR029044">
    <property type="entry name" value="Nucleotide-diphossugar_trans"/>
</dbReference>
<dbReference type="SUPFAM" id="SSF53448">
    <property type="entry name" value="Nucleotide-diphospho-sugar transferases"/>
    <property type="match status" value="1"/>
</dbReference>
<dbReference type="CDD" id="cd02526">
    <property type="entry name" value="GT2_RfbF_like"/>
    <property type="match status" value="1"/>
</dbReference>
<sequence length="294" mass="34127">MHISAVIVGYYPEKYILDALLLNLSQQVDSVFLIDNGGCETIENSGLTNCVRIILGKNYGLGYALNRGFQLALEKGADYVATFDQDSQPPENYIQVLLDHVQILLQQGTRLGAIGPRFFDRREDPKTYFPFFKEESGNIKVIHPIDSSIPLIECDVLITSGMLIPLKVWQDELSYDENLFIDLTDNDWCFRVRYRNYRLFGCTAVEMGHAMSEAPPKRLFSLHYFKTSPLRKYYNFRNTLIFCRKPYVSKVWASRLKKGLFIRFFLTLLLENNRWLQTKMTFKGIRDGLKRNTN</sequence>
<evidence type="ECO:0000256" key="1">
    <source>
        <dbReference type="ARBA" id="ARBA00006739"/>
    </source>
</evidence>
<keyword evidence="2" id="KW-0328">Glycosyltransferase</keyword>
<organism evidence="5 6">
    <name type="scientific">Undibacterium danionis</name>
    <dbReference type="NCBI Taxonomy" id="1812100"/>
    <lineage>
        <taxon>Bacteria</taxon>
        <taxon>Pseudomonadati</taxon>
        <taxon>Pseudomonadota</taxon>
        <taxon>Betaproteobacteria</taxon>
        <taxon>Burkholderiales</taxon>
        <taxon>Oxalobacteraceae</taxon>
        <taxon>Undibacterium</taxon>
    </lineage>
</organism>
<dbReference type="InterPro" id="IPR001173">
    <property type="entry name" value="Glyco_trans_2-like"/>
</dbReference>
<protein>
    <submittedName>
        <fullName evidence="5">Glycosyltransferase family 2 protein</fullName>
    </submittedName>
</protein>
<proteinExistence type="inferred from homology"/>
<dbReference type="Gene3D" id="3.90.550.10">
    <property type="entry name" value="Spore Coat Polysaccharide Biosynthesis Protein SpsA, Chain A"/>
    <property type="match status" value="1"/>
</dbReference>
<feature type="domain" description="Glycosyltransferase 2-like" evidence="4">
    <location>
        <begin position="6"/>
        <end position="102"/>
    </location>
</feature>
<comment type="similarity">
    <text evidence="1">Belongs to the glycosyltransferase 2 family.</text>
</comment>
<dbReference type="EMBL" id="JBHLXJ010000015">
    <property type="protein sequence ID" value="MFC0350954.1"/>
    <property type="molecule type" value="Genomic_DNA"/>
</dbReference>
<dbReference type="Pfam" id="PF00535">
    <property type="entry name" value="Glycos_transf_2"/>
    <property type="match status" value="1"/>
</dbReference>